<gene>
    <name evidence="3" type="ORF">SBA_ch2_1790</name>
</gene>
<dbReference type="EMBL" id="AP018818">
    <property type="protein sequence ID" value="BBF71646.1"/>
    <property type="molecule type" value="Genomic_DNA"/>
</dbReference>
<evidence type="ECO:0000313" key="3">
    <source>
        <dbReference type="EMBL" id="BBF71646.1"/>
    </source>
</evidence>
<dbReference type="PRINTS" id="PR00081">
    <property type="entry name" value="GDHRDH"/>
</dbReference>
<dbReference type="Pfam" id="PF13561">
    <property type="entry name" value="adh_short_C2"/>
    <property type="match status" value="1"/>
</dbReference>
<dbReference type="PROSITE" id="PS00061">
    <property type="entry name" value="ADH_SHORT"/>
    <property type="match status" value="1"/>
</dbReference>
<sequence>MSQPLFALDGKIALVTGAASGIGRGTAQLLHALGATLVLTDIDDASLAQTASMLGDDVVTLHHDVSSEADWAAVFAAVEAKHGRIDILVNNAGIMIARPFAEAGIDLLRKQQRVNVDSVYLGMQGVLPLMRAALTQGASTTAIINVSSIYGKVGGAEYAAYSATKGAVRALSKAVATELAATGIRVNTVLPGPVATNLSADWEPPRDADGNLIPPEQALAAWSRLIPMGRLGTAEDIAPLIAFLASDAAGFITGSEFIADGGYTAA</sequence>
<dbReference type="PRINTS" id="PR00080">
    <property type="entry name" value="SDRFAMILY"/>
</dbReference>
<evidence type="ECO:0000256" key="2">
    <source>
        <dbReference type="ARBA" id="ARBA00023002"/>
    </source>
</evidence>
<dbReference type="PANTHER" id="PTHR42760">
    <property type="entry name" value="SHORT-CHAIN DEHYDROGENASES/REDUCTASES FAMILY MEMBER"/>
    <property type="match status" value="1"/>
</dbReference>
<dbReference type="Gene3D" id="3.40.50.720">
    <property type="entry name" value="NAD(P)-binding Rossmann-like Domain"/>
    <property type="match status" value="1"/>
</dbReference>
<organism evidence="3 4">
    <name type="scientific">Sphingomonas bisphenolicum</name>
    <dbReference type="NCBI Taxonomy" id="296544"/>
    <lineage>
        <taxon>Bacteria</taxon>
        <taxon>Pseudomonadati</taxon>
        <taxon>Pseudomonadota</taxon>
        <taxon>Alphaproteobacteria</taxon>
        <taxon>Sphingomonadales</taxon>
        <taxon>Sphingomonadaceae</taxon>
        <taxon>Sphingomonas</taxon>
    </lineage>
</organism>
<dbReference type="PANTHER" id="PTHR42760:SF133">
    <property type="entry name" value="3-OXOACYL-[ACYL-CARRIER-PROTEIN] REDUCTASE"/>
    <property type="match status" value="1"/>
</dbReference>
<dbReference type="InterPro" id="IPR020904">
    <property type="entry name" value="Sc_DH/Rdtase_CS"/>
</dbReference>
<evidence type="ECO:0000313" key="4">
    <source>
        <dbReference type="Proteomes" id="UP001059971"/>
    </source>
</evidence>
<dbReference type="Proteomes" id="UP001059971">
    <property type="component" value="Chromosome 2"/>
</dbReference>
<accession>A0ABM7G9Q4</accession>
<reference evidence="3" key="1">
    <citation type="submission" date="2018-07" db="EMBL/GenBank/DDBJ databases">
        <title>Complete genome sequence of Sphingomonas bisphenolicum strain AO1, a bisphenol A degradative bacterium isolated from Japanese farm field.</title>
        <authorList>
            <person name="Murakami M."/>
            <person name="Koh M."/>
            <person name="Koba S."/>
            <person name="Matsumura Y."/>
        </authorList>
    </citation>
    <scope>NUCLEOTIDE SEQUENCE</scope>
    <source>
        <strain evidence="3">AO1</strain>
    </source>
</reference>
<comment type="similarity">
    <text evidence="1">Belongs to the short-chain dehydrogenases/reductases (SDR) family.</text>
</comment>
<dbReference type="RefSeq" id="WP_261937281.1">
    <property type="nucleotide sequence ID" value="NZ_AP018818.1"/>
</dbReference>
<dbReference type="InterPro" id="IPR002347">
    <property type="entry name" value="SDR_fam"/>
</dbReference>
<keyword evidence="4" id="KW-1185">Reference proteome</keyword>
<evidence type="ECO:0000256" key="1">
    <source>
        <dbReference type="ARBA" id="ARBA00006484"/>
    </source>
</evidence>
<proteinExistence type="inferred from homology"/>
<dbReference type="InterPro" id="IPR036291">
    <property type="entry name" value="NAD(P)-bd_dom_sf"/>
</dbReference>
<name>A0ABM7G9Q4_9SPHN</name>
<keyword evidence="2" id="KW-0560">Oxidoreductase</keyword>
<protein>
    <submittedName>
        <fullName evidence="3">Dehydrogenase</fullName>
    </submittedName>
</protein>
<dbReference type="SUPFAM" id="SSF51735">
    <property type="entry name" value="NAD(P)-binding Rossmann-fold domains"/>
    <property type="match status" value="1"/>
</dbReference>